<dbReference type="AlphaFoldDB" id="M1M1G2"/>
<evidence type="ECO:0000313" key="2">
    <source>
        <dbReference type="EMBL" id="AGF59445.1"/>
    </source>
</evidence>
<dbReference type="GO" id="GO:0016787">
    <property type="term" value="F:hydrolase activity"/>
    <property type="evidence" value="ECO:0007669"/>
    <property type="project" value="UniProtKB-KW"/>
</dbReference>
<proteinExistence type="predicted"/>
<dbReference type="InterPro" id="IPR041219">
    <property type="entry name" value="Phage_lysozyme2"/>
</dbReference>
<sequence length="328" mass="36954">MSVQEQVWSYLRNKGLPEKSCAAVMGNIEQESDFDPNLHEVGGDGFGLIQWSYDRKIALQAYGTDFQHQMDFFWSELTGQQGSVTGGYYNWIDKSEYIKHDDFMKGNGSIDDLTIAFCTSFERAKEELANLTRRKTAANTYFSQFTGTMPTGSVASANSNSDVLNIEATNYEVVKNSEKVKDYLYGRKYRIVVIDSSGNGVDVSELHCTFKIVKTIQMQPNTSEIVIYNLTAKTENAIMMTGTRVTVEAGYEGSQQFGLIFDGDILQTIRERENGNTFKLTIIALDSDRALNFDIANYSIARGQTARDIIDHLTNKASNPISFRKYFR</sequence>
<dbReference type="PATRIC" id="fig|931276.5.peg.5766"/>
<dbReference type="Proteomes" id="UP000011728">
    <property type="component" value="Chromosome"/>
</dbReference>
<reference evidence="2 3" key="1">
    <citation type="submission" date="2013-02" db="EMBL/GenBank/DDBJ databases">
        <title>Genome sequence of Clostridium saccharoperbutylacetonicum N1-4(HMT).</title>
        <authorList>
            <person name="Poehlein A."/>
            <person name="Daniel R."/>
        </authorList>
    </citation>
    <scope>NUCLEOTIDE SEQUENCE [LARGE SCALE GENOMIC DNA]</scope>
    <source>
        <strain evidence="3">N1-4(HMT)</strain>
    </source>
</reference>
<evidence type="ECO:0000259" key="1">
    <source>
        <dbReference type="Pfam" id="PF18013"/>
    </source>
</evidence>
<dbReference type="eggNOG" id="ENOG5032TSY">
    <property type="taxonomic scope" value="Bacteria"/>
</dbReference>
<feature type="domain" description="Phage tail lysozyme" evidence="1">
    <location>
        <begin position="3"/>
        <end position="145"/>
    </location>
</feature>
<accession>M1M1G2</accession>
<name>M1M1G2_9CLOT</name>
<protein>
    <submittedName>
        <fullName evidence="2">Putative hydrolase</fullName>
    </submittedName>
</protein>
<organism evidence="2 3">
    <name type="scientific">Clostridium saccharoperbutylacetonicum N1-4(HMT)</name>
    <dbReference type="NCBI Taxonomy" id="931276"/>
    <lineage>
        <taxon>Bacteria</taxon>
        <taxon>Bacillati</taxon>
        <taxon>Bacillota</taxon>
        <taxon>Clostridia</taxon>
        <taxon>Eubacteriales</taxon>
        <taxon>Clostridiaceae</taxon>
        <taxon>Clostridium</taxon>
    </lineage>
</organism>
<dbReference type="HOGENOM" id="CLU_846512_0_0_9"/>
<dbReference type="EMBL" id="CP004121">
    <property type="protein sequence ID" value="AGF59445.1"/>
    <property type="molecule type" value="Genomic_DNA"/>
</dbReference>
<gene>
    <name evidence="2" type="ORF">Cspa_c57200</name>
</gene>
<keyword evidence="2" id="KW-0378">Hydrolase</keyword>
<dbReference type="KEGG" id="csr:Cspa_c57200"/>
<dbReference type="Gene3D" id="1.10.530.10">
    <property type="match status" value="1"/>
</dbReference>
<keyword evidence="3" id="KW-1185">Reference proteome</keyword>
<dbReference type="Pfam" id="PF18013">
    <property type="entry name" value="Phage_lysozyme2"/>
    <property type="match status" value="1"/>
</dbReference>
<dbReference type="RefSeq" id="WP_015395752.1">
    <property type="nucleotide sequence ID" value="NC_020291.1"/>
</dbReference>
<evidence type="ECO:0000313" key="3">
    <source>
        <dbReference type="Proteomes" id="UP000011728"/>
    </source>
</evidence>